<dbReference type="AlphaFoldDB" id="A0A6A4KWL8"/>
<dbReference type="SUPFAM" id="SSF57667">
    <property type="entry name" value="beta-beta-alpha zinc fingers"/>
    <property type="match status" value="1"/>
</dbReference>
<keyword evidence="6" id="KW-0804">Transcription</keyword>
<dbReference type="OrthoDB" id="780709at2759"/>
<evidence type="ECO:0000256" key="8">
    <source>
        <dbReference type="PROSITE-ProRule" id="PRU00042"/>
    </source>
</evidence>
<feature type="region of interest" description="Disordered" evidence="9">
    <location>
        <begin position="124"/>
        <end position="164"/>
    </location>
</feature>
<dbReference type="EMBL" id="QEFC01003483">
    <property type="protein sequence ID" value="KAE9447771.1"/>
    <property type="molecule type" value="Genomic_DNA"/>
</dbReference>
<evidence type="ECO:0000256" key="4">
    <source>
        <dbReference type="ARBA" id="ARBA00022833"/>
    </source>
</evidence>
<evidence type="ECO:0000256" key="7">
    <source>
        <dbReference type="ARBA" id="ARBA00023242"/>
    </source>
</evidence>
<feature type="compositionally biased region" description="Basic and acidic residues" evidence="9">
    <location>
        <begin position="124"/>
        <end position="142"/>
    </location>
</feature>
<dbReference type="InterPro" id="IPR036236">
    <property type="entry name" value="Znf_C2H2_sf"/>
</dbReference>
<dbReference type="InterPro" id="IPR052426">
    <property type="entry name" value="Plant_dev_regulator"/>
</dbReference>
<keyword evidence="3 8" id="KW-0863">Zinc-finger</keyword>
<keyword evidence="5" id="KW-0805">Transcription regulation</keyword>
<comment type="caution">
    <text evidence="11">The sequence shown here is derived from an EMBL/GenBank/DDBJ whole genome shotgun (WGS) entry which is preliminary data.</text>
</comment>
<dbReference type="Pfam" id="PF13912">
    <property type="entry name" value="zf-C2H2_6"/>
    <property type="match status" value="1"/>
</dbReference>
<feature type="non-terminal residue" evidence="11">
    <location>
        <position position="1"/>
    </location>
</feature>
<dbReference type="GO" id="GO:0005634">
    <property type="term" value="C:nucleus"/>
    <property type="evidence" value="ECO:0007669"/>
    <property type="project" value="UniProtKB-SubCell"/>
</dbReference>
<reference evidence="11 12" key="1">
    <citation type="journal article" date="2019" name="Genome Biol. Evol.">
        <title>The Rhododendron genome and chromosomal organization provide insight into shared whole-genome duplications across the heath family (Ericaceae).</title>
        <authorList>
            <person name="Soza V.L."/>
            <person name="Lindsley D."/>
            <person name="Waalkes A."/>
            <person name="Ramage E."/>
            <person name="Patwardhan R.P."/>
            <person name="Burton J.N."/>
            <person name="Adey A."/>
            <person name="Kumar A."/>
            <person name="Qiu R."/>
            <person name="Shendure J."/>
            <person name="Hall B."/>
        </authorList>
    </citation>
    <scope>NUCLEOTIDE SEQUENCE [LARGE SCALE GENOMIC DNA]</scope>
    <source>
        <strain evidence="11">RSF 1966-606</strain>
    </source>
</reference>
<name>A0A6A4KWL8_9ERIC</name>
<sequence length="164" mass="18358">MEFNRSSTEKSHQTVQSSEDAHNQANYSGHVIRSYTCTFCKRGFSNAQALGGHMNIHRKDRAKLKEFSEGNQTLVSDDPSSAHVESSEEKSGSPRGPWVFSKEDDEVSRGKDGAGEVKQLYLFVDHKHQSSSENDVEKRGRESSQGSSRDQELDLELRLGLDQP</sequence>
<evidence type="ECO:0000313" key="11">
    <source>
        <dbReference type="EMBL" id="KAE9447771.1"/>
    </source>
</evidence>
<comment type="subcellular location">
    <subcellularLocation>
        <location evidence="1">Nucleus</location>
    </subcellularLocation>
</comment>
<keyword evidence="7" id="KW-0539">Nucleus</keyword>
<feature type="region of interest" description="Disordered" evidence="9">
    <location>
        <begin position="1"/>
        <end position="22"/>
    </location>
</feature>
<keyword evidence="12" id="KW-1185">Reference proteome</keyword>
<evidence type="ECO:0000256" key="9">
    <source>
        <dbReference type="SAM" id="MobiDB-lite"/>
    </source>
</evidence>
<organism evidence="11 12">
    <name type="scientific">Rhododendron williamsianum</name>
    <dbReference type="NCBI Taxonomy" id="262921"/>
    <lineage>
        <taxon>Eukaryota</taxon>
        <taxon>Viridiplantae</taxon>
        <taxon>Streptophyta</taxon>
        <taxon>Embryophyta</taxon>
        <taxon>Tracheophyta</taxon>
        <taxon>Spermatophyta</taxon>
        <taxon>Magnoliopsida</taxon>
        <taxon>eudicotyledons</taxon>
        <taxon>Gunneridae</taxon>
        <taxon>Pentapetalae</taxon>
        <taxon>asterids</taxon>
        <taxon>Ericales</taxon>
        <taxon>Ericaceae</taxon>
        <taxon>Ericoideae</taxon>
        <taxon>Rhodoreae</taxon>
        <taxon>Rhododendron</taxon>
    </lineage>
</organism>
<keyword evidence="2" id="KW-0479">Metal-binding</keyword>
<accession>A0A6A4KWL8</accession>
<keyword evidence="4" id="KW-0862">Zinc</keyword>
<dbReference type="GO" id="GO:0008270">
    <property type="term" value="F:zinc ion binding"/>
    <property type="evidence" value="ECO:0007669"/>
    <property type="project" value="UniProtKB-KW"/>
</dbReference>
<feature type="compositionally biased region" description="Polar residues" evidence="9">
    <location>
        <begin position="13"/>
        <end position="22"/>
    </location>
</feature>
<dbReference type="InterPro" id="IPR013087">
    <property type="entry name" value="Znf_C2H2_type"/>
</dbReference>
<protein>
    <recommendedName>
        <fullName evidence="10">C2H2-type domain-containing protein</fullName>
    </recommendedName>
</protein>
<proteinExistence type="predicted"/>
<dbReference type="PANTHER" id="PTHR45801">
    <property type="entry name" value="OS07G0101800 PROTEIN"/>
    <property type="match status" value="1"/>
</dbReference>
<evidence type="ECO:0000256" key="5">
    <source>
        <dbReference type="ARBA" id="ARBA00023015"/>
    </source>
</evidence>
<evidence type="ECO:0000256" key="2">
    <source>
        <dbReference type="ARBA" id="ARBA00022723"/>
    </source>
</evidence>
<dbReference type="PROSITE" id="PS50157">
    <property type="entry name" value="ZINC_FINGER_C2H2_2"/>
    <property type="match status" value="1"/>
</dbReference>
<evidence type="ECO:0000259" key="10">
    <source>
        <dbReference type="PROSITE" id="PS50157"/>
    </source>
</evidence>
<feature type="region of interest" description="Disordered" evidence="9">
    <location>
        <begin position="64"/>
        <end position="112"/>
    </location>
</feature>
<dbReference type="Proteomes" id="UP000428333">
    <property type="component" value="Linkage Group LG12"/>
</dbReference>
<gene>
    <name evidence="11" type="ORF">C3L33_20331</name>
</gene>
<feature type="compositionally biased region" description="Polar residues" evidence="9">
    <location>
        <begin position="69"/>
        <end position="79"/>
    </location>
</feature>
<feature type="domain" description="C2H2-type" evidence="10">
    <location>
        <begin position="35"/>
        <end position="62"/>
    </location>
</feature>
<evidence type="ECO:0000313" key="12">
    <source>
        <dbReference type="Proteomes" id="UP000428333"/>
    </source>
</evidence>
<dbReference type="SMART" id="SM00355">
    <property type="entry name" value="ZnF_C2H2"/>
    <property type="match status" value="1"/>
</dbReference>
<evidence type="ECO:0000256" key="6">
    <source>
        <dbReference type="ARBA" id="ARBA00023163"/>
    </source>
</evidence>
<dbReference type="PROSITE" id="PS00028">
    <property type="entry name" value="ZINC_FINGER_C2H2_1"/>
    <property type="match status" value="1"/>
</dbReference>
<dbReference type="PANTHER" id="PTHR45801:SF111">
    <property type="entry name" value="C2H2 AND C2HC ZINC FINGERS SUPERFAMILY PROTEIN"/>
    <property type="match status" value="1"/>
</dbReference>
<evidence type="ECO:0000256" key="1">
    <source>
        <dbReference type="ARBA" id="ARBA00004123"/>
    </source>
</evidence>
<evidence type="ECO:0000256" key="3">
    <source>
        <dbReference type="ARBA" id="ARBA00022771"/>
    </source>
</evidence>
<feature type="compositionally biased region" description="Basic and acidic residues" evidence="9">
    <location>
        <begin position="149"/>
        <end position="164"/>
    </location>
</feature>
<dbReference type="Gene3D" id="3.30.160.60">
    <property type="entry name" value="Classic Zinc Finger"/>
    <property type="match status" value="1"/>
</dbReference>